<dbReference type="AlphaFoldDB" id="A0A0L8GC54"/>
<dbReference type="OrthoDB" id="6161298at2759"/>
<gene>
    <name evidence="1" type="ORF">OCBIM_22035900mg</name>
</gene>
<sequence length="154" mass="18341">FSGQSLLEQLYQYQKEIDYTHWMSEQHLERIHRSLDHKPLRLVIISSKISQKQFLIDALLPNTFDLIYDYDNFSTTDLLDAIQKKLDGKKVECLLMMCKFQKSRPFRAVTLEMDPFVRKLVNVYGNKTKNKRTNEKTEHRTQLRIIQRGNSSFI</sequence>
<accession>A0A0L8GC54</accession>
<protein>
    <submittedName>
        <fullName evidence="1">Uncharacterized protein</fullName>
    </submittedName>
</protein>
<evidence type="ECO:0000313" key="1">
    <source>
        <dbReference type="EMBL" id="KOF74611.1"/>
    </source>
</evidence>
<organism evidence="1">
    <name type="scientific">Octopus bimaculoides</name>
    <name type="common">California two-spotted octopus</name>
    <dbReference type="NCBI Taxonomy" id="37653"/>
    <lineage>
        <taxon>Eukaryota</taxon>
        <taxon>Metazoa</taxon>
        <taxon>Spiralia</taxon>
        <taxon>Lophotrochozoa</taxon>
        <taxon>Mollusca</taxon>
        <taxon>Cephalopoda</taxon>
        <taxon>Coleoidea</taxon>
        <taxon>Octopodiformes</taxon>
        <taxon>Octopoda</taxon>
        <taxon>Incirrata</taxon>
        <taxon>Octopodidae</taxon>
        <taxon>Octopus</taxon>
    </lineage>
</organism>
<name>A0A0L8GC54_OCTBM</name>
<feature type="non-terminal residue" evidence="1">
    <location>
        <position position="1"/>
    </location>
</feature>
<dbReference type="EMBL" id="KQ422595">
    <property type="protein sequence ID" value="KOF74611.1"/>
    <property type="molecule type" value="Genomic_DNA"/>
</dbReference>
<reference evidence="1" key="1">
    <citation type="submission" date="2015-07" db="EMBL/GenBank/DDBJ databases">
        <title>MeaNS - Measles Nucleotide Surveillance Program.</title>
        <authorList>
            <person name="Tran T."/>
            <person name="Druce J."/>
        </authorList>
    </citation>
    <scope>NUCLEOTIDE SEQUENCE</scope>
    <source>
        <strain evidence="1">UCB-OBI-ISO-001</strain>
        <tissue evidence="1">Gonad</tissue>
    </source>
</reference>
<proteinExistence type="predicted"/>